<comment type="similarity">
    <text evidence="1 5">Belongs to the peptidase S8 family.</text>
</comment>
<evidence type="ECO:0000256" key="5">
    <source>
        <dbReference type="PROSITE-ProRule" id="PRU01240"/>
    </source>
</evidence>
<feature type="active site" description="Charge relay system" evidence="5">
    <location>
        <position position="221"/>
    </location>
</feature>
<dbReference type="InterPro" id="IPR017317">
    <property type="entry name" value="Pept_S8_subtilisin_bacteroid-2"/>
</dbReference>
<sequence>MIRTILTTLFTSFLCLNLCLAQSNPRYFVLFTDKNNTTFSIDKPAEYLSVRAIERRTKQNIPVTTRDFPVNQTYTSAIKQLGASVIFTSRWFNGAVVEANAAQLANIKKLAFFKGIEFDLPVANISGKSPGVERIGALNRKLATAEDLNYGNMNAQLALMDVPELHNKGFHGENMLIAILDNGFANGDQVGFLKPLRDEDRVLDTYDFMSREADVYNDGSHGLQVMSTMAAYQSGTMIGAAFKATYALYRTENDFLESPYEEIAWLMAAERADSVGADVINSSLGYSEFDAEFDKPEYNYTYDDMDGKTTIVSRAARYATRTGMLVVVSAGNEGNKAWHFITAPADVDSVLTVGATNYERAYTALSSVGPNAAGQQKPDVAAVGLGAVIGNTSGNVASSNGTSFSSPLIAGFATILWQAYPNLSAQQLINVIKKSGHQASAPDNLLGYGVPSAVKAEQIIQTEYTPLGTESDFLKAIVLSPNPVLENASLSIPQHLIGKKATLSLYGLNGATLSISESRLSSVQPIAANQLSAGLYLVKIRVDNHEKSLKFIKQ</sequence>
<dbReference type="InterPro" id="IPR026444">
    <property type="entry name" value="Secre_tail"/>
</dbReference>
<proteinExistence type="inferred from homology"/>
<dbReference type="Gene3D" id="3.40.50.200">
    <property type="entry name" value="Peptidase S8/S53 domain"/>
    <property type="match status" value="1"/>
</dbReference>
<dbReference type="PANTHER" id="PTHR43806">
    <property type="entry name" value="PEPTIDASE S8"/>
    <property type="match status" value="1"/>
</dbReference>
<dbReference type="GO" id="GO:0006508">
    <property type="term" value="P:proteolysis"/>
    <property type="evidence" value="ECO:0007669"/>
    <property type="project" value="UniProtKB-KW"/>
</dbReference>
<dbReference type="PANTHER" id="PTHR43806:SF67">
    <property type="entry name" value="EGF-LIKE DOMAIN-CONTAINING PROTEIN"/>
    <property type="match status" value="1"/>
</dbReference>
<feature type="chain" id="PRO_5011984386" evidence="6">
    <location>
        <begin position="22"/>
        <end position="554"/>
    </location>
</feature>
<dbReference type="PRINTS" id="PR00723">
    <property type="entry name" value="SUBTILISIN"/>
</dbReference>
<feature type="active site" description="Charge relay system" evidence="5">
    <location>
        <position position="403"/>
    </location>
</feature>
<keyword evidence="9" id="KW-1185">Reference proteome</keyword>
<evidence type="ECO:0000256" key="4">
    <source>
        <dbReference type="ARBA" id="ARBA00022825"/>
    </source>
</evidence>
<dbReference type="InterPro" id="IPR036852">
    <property type="entry name" value="Peptidase_S8/S53_dom_sf"/>
</dbReference>
<evidence type="ECO:0000256" key="6">
    <source>
        <dbReference type="SAM" id="SignalP"/>
    </source>
</evidence>
<dbReference type="EMBL" id="FUZA01000001">
    <property type="protein sequence ID" value="SKB54707.1"/>
    <property type="molecule type" value="Genomic_DNA"/>
</dbReference>
<gene>
    <name evidence="8" type="ORF">SAMN05660293_00915</name>
</gene>
<dbReference type="AlphaFoldDB" id="A0A1T5C5L1"/>
<dbReference type="PROSITE" id="PS00138">
    <property type="entry name" value="SUBTILASE_SER"/>
    <property type="match status" value="1"/>
</dbReference>
<evidence type="ECO:0000256" key="1">
    <source>
        <dbReference type="ARBA" id="ARBA00011073"/>
    </source>
</evidence>
<dbReference type="NCBIfam" id="TIGR04183">
    <property type="entry name" value="Por_Secre_tail"/>
    <property type="match status" value="1"/>
</dbReference>
<feature type="signal peptide" evidence="6">
    <location>
        <begin position="1"/>
        <end position="21"/>
    </location>
</feature>
<dbReference type="InterPro" id="IPR015500">
    <property type="entry name" value="Peptidase_S8_subtilisin-rel"/>
</dbReference>
<feature type="active site" description="Charge relay system" evidence="5">
    <location>
        <position position="181"/>
    </location>
</feature>
<feature type="domain" description="Peptidase S8/S53" evidence="7">
    <location>
        <begin position="172"/>
        <end position="449"/>
    </location>
</feature>
<dbReference type="STRING" id="651661.SAMN05660293_00915"/>
<dbReference type="InterPro" id="IPR050131">
    <property type="entry name" value="Peptidase_S8_subtilisin-like"/>
</dbReference>
<keyword evidence="6" id="KW-0732">Signal</keyword>
<dbReference type="Pfam" id="PF00082">
    <property type="entry name" value="Peptidase_S8"/>
    <property type="match status" value="1"/>
</dbReference>
<dbReference type="Proteomes" id="UP000190897">
    <property type="component" value="Unassembled WGS sequence"/>
</dbReference>
<dbReference type="OrthoDB" id="9792152at2"/>
<evidence type="ECO:0000259" key="7">
    <source>
        <dbReference type="Pfam" id="PF00082"/>
    </source>
</evidence>
<organism evidence="8 9">
    <name type="scientific">Dyadobacter psychrophilus</name>
    <dbReference type="NCBI Taxonomy" id="651661"/>
    <lineage>
        <taxon>Bacteria</taxon>
        <taxon>Pseudomonadati</taxon>
        <taxon>Bacteroidota</taxon>
        <taxon>Cytophagia</taxon>
        <taxon>Cytophagales</taxon>
        <taxon>Spirosomataceae</taxon>
        <taxon>Dyadobacter</taxon>
    </lineage>
</organism>
<name>A0A1T5C5L1_9BACT</name>
<evidence type="ECO:0000256" key="3">
    <source>
        <dbReference type="ARBA" id="ARBA00022801"/>
    </source>
</evidence>
<evidence type="ECO:0000313" key="9">
    <source>
        <dbReference type="Proteomes" id="UP000190897"/>
    </source>
</evidence>
<dbReference type="SUPFAM" id="SSF52743">
    <property type="entry name" value="Subtilisin-like"/>
    <property type="match status" value="1"/>
</dbReference>
<evidence type="ECO:0000256" key="2">
    <source>
        <dbReference type="ARBA" id="ARBA00022670"/>
    </source>
</evidence>
<dbReference type="InterPro" id="IPR000209">
    <property type="entry name" value="Peptidase_S8/S53_dom"/>
</dbReference>
<reference evidence="9" key="1">
    <citation type="submission" date="2017-02" db="EMBL/GenBank/DDBJ databases">
        <authorList>
            <person name="Varghese N."/>
            <person name="Submissions S."/>
        </authorList>
    </citation>
    <scope>NUCLEOTIDE SEQUENCE [LARGE SCALE GENOMIC DNA]</scope>
    <source>
        <strain evidence="9">DSM 22270</strain>
    </source>
</reference>
<dbReference type="RefSeq" id="WP_082213438.1">
    <property type="nucleotide sequence ID" value="NZ_FUZA01000001.1"/>
</dbReference>
<dbReference type="GO" id="GO:0004252">
    <property type="term" value="F:serine-type endopeptidase activity"/>
    <property type="evidence" value="ECO:0007669"/>
    <property type="project" value="UniProtKB-UniRule"/>
</dbReference>
<protein>
    <submittedName>
        <fullName evidence="8">Por secretion system C-terminal sorting domain-containing protein</fullName>
    </submittedName>
</protein>
<dbReference type="PROSITE" id="PS51892">
    <property type="entry name" value="SUBTILASE"/>
    <property type="match status" value="1"/>
</dbReference>
<dbReference type="PIRSF" id="PIRSF037903">
    <property type="entry name" value="Subtilisin_rel_GFO_2223"/>
    <property type="match status" value="1"/>
</dbReference>
<keyword evidence="3 5" id="KW-0378">Hydrolase</keyword>
<dbReference type="InterPro" id="IPR023828">
    <property type="entry name" value="Peptidase_S8_Ser-AS"/>
</dbReference>
<keyword evidence="2 5" id="KW-0645">Protease</keyword>
<evidence type="ECO:0000313" key="8">
    <source>
        <dbReference type="EMBL" id="SKB54707.1"/>
    </source>
</evidence>
<accession>A0A1T5C5L1</accession>
<keyword evidence="4 5" id="KW-0720">Serine protease</keyword>